<feature type="region of interest" description="Disordered" evidence="1">
    <location>
        <begin position="1"/>
        <end position="55"/>
    </location>
</feature>
<sequence length="55" mass="5902">ARGMTERQKSMRPADFQSGSWGGSKPRYQGVPFGDPTLVASGREPSHGTPLEIGQ</sequence>
<evidence type="ECO:0000313" key="3">
    <source>
        <dbReference type="Proteomes" id="UP000823775"/>
    </source>
</evidence>
<name>A0ABS8Y6K5_DATST</name>
<dbReference type="EMBL" id="JACEIK010020364">
    <property type="protein sequence ID" value="MCE5166230.1"/>
    <property type="molecule type" value="Genomic_DNA"/>
</dbReference>
<evidence type="ECO:0000313" key="2">
    <source>
        <dbReference type="EMBL" id="MCE5166230.1"/>
    </source>
</evidence>
<evidence type="ECO:0000256" key="1">
    <source>
        <dbReference type="SAM" id="MobiDB-lite"/>
    </source>
</evidence>
<accession>A0ABS8Y6K5</accession>
<proteinExistence type="predicted"/>
<protein>
    <submittedName>
        <fullName evidence="2">Uncharacterized protein</fullName>
    </submittedName>
</protein>
<organism evidence="2 3">
    <name type="scientific">Datura stramonium</name>
    <name type="common">Jimsonweed</name>
    <name type="synonym">Common thornapple</name>
    <dbReference type="NCBI Taxonomy" id="4076"/>
    <lineage>
        <taxon>Eukaryota</taxon>
        <taxon>Viridiplantae</taxon>
        <taxon>Streptophyta</taxon>
        <taxon>Embryophyta</taxon>
        <taxon>Tracheophyta</taxon>
        <taxon>Spermatophyta</taxon>
        <taxon>Magnoliopsida</taxon>
        <taxon>eudicotyledons</taxon>
        <taxon>Gunneridae</taxon>
        <taxon>Pentapetalae</taxon>
        <taxon>asterids</taxon>
        <taxon>lamiids</taxon>
        <taxon>Solanales</taxon>
        <taxon>Solanaceae</taxon>
        <taxon>Solanoideae</taxon>
        <taxon>Datureae</taxon>
        <taxon>Datura</taxon>
    </lineage>
</organism>
<reference evidence="2 3" key="1">
    <citation type="journal article" date="2021" name="BMC Genomics">
        <title>Datura genome reveals duplications of psychoactive alkaloid biosynthetic genes and high mutation rate following tissue culture.</title>
        <authorList>
            <person name="Rajewski A."/>
            <person name="Carter-House D."/>
            <person name="Stajich J."/>
            <person name="Litt A."/>
        </authorList>
    </citation>
    <scope>NUCLEOTIDE SEQUENCE [LARGE SCALE GENOMIC DNA]</scope>
    <source>
        <strain evidence="2">AR-01</strain>
    </source>
</reference>
<comment type="caution">
    <text evidence="2">The sequence shown here is derived from an EMBL/GenBank/DDBJ whole genome shotgun (WGS) entry which is preliminary data.</text>
</comment>
<dbReference type="Proteomes" id="UP000823775">
    <property type="component" value="Unassembled WGS sequence"/>
</dbReference>
<gene>
    <name evidence="2" type="ORF">HAX54_016068</name>
</gene>
<keyword evidence="3" id="KW-1185">Reference proteome</keyword>
<feature type="non-terminal residue" evidence="2">
    <location>
        <position position="1"/>
    </location>
</feature>